<evidence type="ECO:0000259" key="2">
    <source>
        <dbReference type="Pfam" id="PF11274"/>
    </source>
</evidence>
<feature type="compositionally biased region" description="Basic and acidic residues" evidence="1">
    <location>
        <begin position="510"/>
        <end position="562"/>
    </location>
</feature>
<feature type="compositionally biased region" description="Low complexity" evidence="1">
    <location>
        <begin position="459"/>
        <end position="470"/>
    </location>
</feature>
<dbReference type="PANTHER" id="PTHR19308">
    <property type="entry name" value="PHOSPHATIDYLCHOLINE TRANSFER PROTEIN"/>
    <property type="match status" value="1"/>
</dbReference>
<dbReference type="Proteomes" id="UP000241462">
    <property type="component" value="Unassembled WGS sequence"/>
</dbReference>
<dbReference type="SUPFAM" id="SSF55961">
    <property type="entry name" value="Bet v1-like"/>
    <property type="match status" value="1"/>
</dbReference>
<dbReference type="AlphaFoldDB" id="A0A2T2ZSM0"/>
<dbReference type="EMBL" id="KZ678780">
    <property type="protein sequence ID" value="PSR75255.1"/>
    <property type="molecule type" value="Genomic_DNA"/>
</dbReference>
<dbReference type="Gene3D" id="3.30.530.20">
    <property type="match status" value="1"/>
</dbReference>
<organism evidence="3 4">
    <name type="scientific">Coniella lustricola</name>
    <dbReference type="NCBI Taxonomy" id="2025994"/>
    <lineage>
        <taxon>Eukaryota</taxon>
        <taxon>Fungi</taxon>
        <taxon>Dikarya</taxon>
        <taxon>Ascomycota</taxon>
        <taxon>Pezizomycotina</taxon>
        <taxon>Sordariomycetes</taxon>
        <taxon>Sordariomycetidae</taxon>
        <taxon>Diaporthales</taxon>
        <taxon>Schizoparmaceae</taxon>
        <taxon>Coniella</taxon>
    </lineage>
</organism>
<name>A0A2T2ZSM0_9PEZI</name>
<proteinExistence type="predicted"/>
<dbReference type="PANTHER" id="PTHR19308:SF14">
    <property type="entry name" value="START DOMAIN-CONTAINING PROTEIN"/>
    <property type="match status" value="1"/>
</dbReference>
<feature type="domain" description="DUF3074" evidence="2">
    <location>
        <begin position="122"/>
        <end position="330"/>
    </location>
</feature>
<feature type="region of interest" description="Disordered" evidence="1">
    <location>
        <begin position="413"/>
        <end position="473"/>
    </location>
</feature>
<dbReference type="OrthoDB" id="5403181at2759"/>
<gene>
    <name evidence="3" type="ORF">BD289DRAFT_379457</name>
</gene>
<dbReference type="InParanoid" id="A0A2T2ZSM0"/>
<reference evidence="3 4" key="1">
    <citation type="journal article" date="2018" name="Mycol. Prog.">
        <title>Coniella lustricola, a new species from submerged detritus.</title>
        <authorList>
            <person name="Raudabaugh D.B."/>
            <person name="Iturriaga T."/>
            <person name="Carver A."/>
            <person name="Mondo S."/>
            <person name="Pangilinan J."/>
            <person name="Lipzen A."/>
            <person name="He G."/>
            <person name="Amirebrahimi M."/>
            <person name="Grigoriev I.V."/>
            <person name="Miller A.N."/>
        </authorList>
    </citation>
    <scope>NUCLEOTIDE SEQUENCE [LARGE SCALE GENOMIC DNA]</scope>
    <source>
        <strain evidence="3 4">B22-T-1</strain>
    </source>
</reference>
<accession>A0A2T2ZSM0</accession>
<protein>
    <recommendedName>
        <fullName evidence="2">DUF3074 domain-containing protein</fullName>
    </recommendedName>
</protein>
<sequence>MAHHEPLKALSPIAWSDVSRDNLKPFLVSSFSSAQTVIDSVPSPFASARFTTPPNRARSHTDGSISRSTDSSPAPPGAASAAAVANAEKLRKEWKEAKVPAKDNPLGVDVYKLSAKDGRGAWFARRSVHHGIPFDKFRLGLEREFGETMKAFEGPGTGNVRGIGAERRAERHFPGPTTPRDFVTLLLTGHGKEQSTTRDNRLKQYLVLSRPCDHPECAPRSGYIRGSYESVEIIREVPVEQPLRATRSSTDVARETIQLRKSEDNAEPTDTLSERAVSDKTNEDAADTVTAVEWIMVTRSDPGGSVPRFMVEKGTPGGIVNDAGRFIKWLESKSVEELENPVDDANGPSAKTVAKSSDAVAQQTAAPAVQSTTTYSPSAADQEPLTGLYSMITDAIGMAQSAVASRMPNFASQTGQLASGDDTTSYESDSDDSDQSFASAPEPDPLATIGDGDMASVMSGKSAESGSKASLTHHEKALKKLQERYRKLEEKRAKQQERNLQQKTPQGDDALAKLKEKHEKEIARQEENYRKETKKLEEKRLREEKKAEEKQRKQAEKDARNNIALELERTRVERDMALRQVDILREQVGELQAQNTKLVARLGKLEGDAAAREGSPVSASAKENGRVQGDAEKTSQES</sequence>
<dbReference type="InterPro" id="IPR051213">
    <property type="entry name" value="START_lipid_transfer"/>
</dbReference>
<evidence type="ECO:0000256" key="1">
    <source>
        <dbReference type="SAM" id="MobiDB-lite"/>
    </source>
</evidence>
<feature type="region of interest" description="Disordered" evidence="1">
    <location>
        <begin position="489"/>
        <end position="562"/>
    </location>
</feature>
<dbReference type="Pfam" id="PF11274">
    <property type="entry name" value="DUF3074"/>
    <property type="match status" value="1"/>
</dbReference>
<dbReference type="InterPro" id="IPR023393">
    <property type="entry name" value="START-like_dom_sf"/>
</dbReference>
<keyword evidence="4" id="KW-1185">Reference proteome</keyword>
<feature type="compositionally biased region" description="Basic and acidic residues" evidence="1">
    <location>
        <begin position="623"/>
        <end position="638"/>
    </location>
</feature>
<evidence type="ECO:0000313" key="4">
    <source>
        <dbReference type="Proteomes" id="UP000241462"/>
    </source>
</evidence>
<feature type="region of interest" description="Disordered" evidence="1">
    <location>
        <begin position="608"/>
        <end position="638"/>
    </location>
</feature>
<feature type="region of interest" description="Disordered" evidence="1">
    <location>
        <begin position="44"/>
        <end position="79"/>
    </location>
</feature>
<evidence type="ECO:0000313" key="3">
    <source>
        <dbReference type="EMBL" id="PSR75255.1"/>
    </source>
</evidence>
<dbReference type="InterPro" id="IPR024500">
    <property type="entry name" value="DUF3074"/>
</dbReference>